<proteinExistence type="predicted"/>
<sequence length="97" mass="11037">MVNNVDLTSSLGSCRPELDADDVLNRSLAQCSRNDPLNFSKLGTIDQGFVNINNPFNSQLSSTSRAKTVEENHKYITTNHKFYRKFSQISIFVRMSY</sequence>
<dbReference type="HOGENOM" id="CLU_2349928_0_0_1"/>
<dbReference type="EnsemblPlants" id="KEH32782">
    <property type="protein sequence ID" value="KEH32782"/>
    <property type="gene ID" value="MTR_3g005505"/>
</dbReference>
<keyword evidence="3" id="KW-1185">Reference proteome</keyword>
<evidence type="ECO:0000313" key="3">
    <source>
        <dbReference type="Proteomes" id="UP000002051"/>
    </source>
</evidence>
<gene>
    <name evidence="1" type="ordered locus">MTR_3g005505</name>
</gene>
<protein>
    <submittedName>
        <fullName evidence="1 2">Uncharacterized protein</fullName>
    </submittedName>
</protein>
<evidence type="ECO:0000313" key="2">
    <source>
        <dbReference type="EnsemblPlants" id="KEH32782"/>
    </source>
</evidence>
<reference evidence="1 3" key="2">
    <citation type="journal article" date="2014" name="BMC Genomics">
        <title>An improved genome release (version Mt4.0) for the model legume Medicago truncatula.</title>
        <authorList>
            <person name="Tang H."/>
            <person name="Krishnakumar V."/>
            <person name="Bidwell S."/>
            <person name="Rosen B."/>
            <person name="Chan A."/>
            <person name="Zhou S."/>
            <person name="Gentzbittel L."/>
            <person name="Childs K.L."/>
            <person name="Yandell M."/>
            <person name="Gundlach H."/>
            <person name="Mayer K.F."/>
            <person name="Schwartz D.C."/>
            <person name="Town C.D."/>
        </authorList>
    </citation>
    <scope>GENOME REANNOTATION</scope>
    <source>
        <strain evidence="1">A17</strain>
        <strain evidence="2 3">cv. Jemalong A17</strain>
    </source>
</reference>
<reference evidence="2" key="3">
    <citation type="submission" date="2015-04" db="UniProtKB">
        <authorList>
            <consortium name="EnsemblPlants"/>
        </authorList>
    </citation>
    <scope>IDENTIFICATION</scope>
    <source>
        <strain evidence="2">cv. Jemalong A17</strain>
    </source>
</reference>
<evidence type="ECO:0000313" key="1">
    <source>
        <dbReference type="EMBL" id="KEH32782.1"/>
    </source>
</evidence>
<dbReference type="AlphaFoldDB" id="A0A072UT19"/>
<accession>A0A072UT19</accession>
<organism evidence="1 3">
    <name type="scientific">Medicago truncatula</name>
    <name type="common">Barrel medic</name>
    <name type="synonym">Medicago tribuloides</name>
    <dbReference type="NCBI Taxonomy" id="3880"/>
    <lineage>
        <taxon>Eukaryota</taxon>
        <taxon>Viridiplantae</taxon>
        <taxon>Streptophyta</taxon>
        <taxon>Embryophyta</taxon>
        <taxon>Tracheophyta</taxon>
        <taxon>Spermatophyta</taxon>
        <taxon>Magnoliopsida</taxon>
        <taxon>eudicotyledons</taxon>
        <taxon>Gunneridae</taxon>
        <taxon>Pentapetalae</taxon>
        <taxon>rosids</taxon>
        <taxon>fabids</taxon>
        <taxon>Fabales</taxon>
        <taxon>Fabaceae</taxon>
        <taxon>Papilionoideae</taxon>
        <taxon>50 kb inversion clade</taxon>
        <taxon>NPAAA clade</taxon>
        <taxon>Hologalegina</taxon>
        <taxon>IRL clade</taxon>
        <taxon>Trifolieae</taxon>
        <taxon>Medicago</taxon>
    </lineage>
</organism>
<reference evidence="1 3" key="1">
    <citation type="journal article" date="2011" name="Nature">
        <title>The Medicago genome provides insight into the evolution of rhizobial symbioses.</title>
        <authorList>
            <person name="Young N.D."/>
            <person name="Debelle F."/>
            <person name="Oldroyd G.E."/>
            <person name="Geurts R."/>
            <person name="Cannon S.B."/>
            <person name="Udvardi M.K."/>
            <person name="Benedito V.A."/>
            <person name="Mayer K.F."/>
            <person name="Gouzy J."/>
            <person name="Schoof H."/>
            <person name="Van de Peer Y."/>
            <person name="Proost S."/>
            <person name="Cook D.R."/>
            <person name="Meyers B.C."/>
            <person name="Spannagl M."/>
            <person name="Cheung F."/>
            <person name="De Mita S."/>
            <person name="Krishnakumar V."/>
            <person name="Gundlach H."/>
            <person name="Zhou S."/>
            <person name="Mudge J."/>
            <person name="Bharti A.K."/>
            <person name="Murray J.D."/>
            <person name="Naoumkina M.A."/>
            <person name="Rosen B."/>
            <person name="Silverstein K.A."/>
            <person name="Tang H."/>
            <person name="Rombauts S."/>
            <person name="Zhao P.X."/>
            <person name="Zhou P."/>
            <person name="Barbe V."/>
            <person name="Bardou P."/>
            <person name="Bechner M."/>
            <person name="Bellec A."/>
            <person name="Berger A."/>
            <person name="Berges H."/>
            <person name="Bidwell S."/>
            <person name="Bisseling T."/>
            <person name="Choisne N."/>
            <person name="Couloux A."/>
            <person name="Denny R."/>
            <person name="Deshpande S."/>
            <person name="Dai X."/>
            <person name="Doyle J.J."/>
            <person name="Dudez A.M."/>
            <person name="Farmer A.D."/>
            <person name="Fouteau S."/>
            <person name="Franken C."/>
            <person name="Gibelin C."/>
            <person name="Gish J."/>
            <person name="Goldstein S."/>
            <person name="Gonzalez A.J."/>
            <person name="Green P.J."/>
            <person name="Hallab A."/>
            <person name="Hartog M."/>
            <person name="Hua A."/>
            <person name="Humphray S.J."/>
            <person name="Jeong D.H."/>
            <person name="Jing Y."/>
            <person name="Jocker A."/>
            <person name="Kenton S.M."/>
            <person name="Kim D.J."/>
            <person name="Klee K."/>
            <person name="Lai H."/>
            <person name="Lang C."/>
            <person name="Lin S."/>
            <person name="Macmil S.L."/>
            <person name="Magdelenat G."/>
            <person name="Matthews L."/>
            <person name="McCorrison J."/>
            <person name="Monaghan E.L."/>
            <person name="Mun J.H."/>
            <person name="Najar F.Z."/>
            <person name="Nicholson C."/>
            <person name="Noirot C."/>
            <person name="O'Bleness M."/>
            <person name="Paule C.R."/>
            <person name="Poulain J."/>
            <person name="Prion F."/>
            <person name="Qin B."/>
            <person name="Qu C."/>
            <person name="Retzel E.F."/>
            <person name="Riddle C."/>
            <person name="Sallet E."/>
            <person name="Samain S."/>
            <person name="Samson N."/>
            <person name="Sanders I."/>
            <person name="Saurat O."/>
            <person name="Scarpelli C."/>
            <person name="Schiex T."/>
            <person name="Segurens B."/>
            <person name="Severin A.J."/>
            <person name="Sherrier D.J."/>
            <person name="Shi R."/>
            <person name="Sims S."/>
            <person name="Singer S.R."/>
            <person name="Sinharoy S."/>
            <person name="Sterck L."/>
            <person name="Viollet A."/>
            <person name="Wang B.B."/>
            <person name="Wang K."/>
            <person name="Wang M."/>
            <person name="Wang X."/>
            <person name="Warfsmann J."/>
            <person name="Weissenbach J."/>
            <person name="White D.D."/>
            <person name="White J.D."/>
            <person name="Wiley G.B."/>
            <person name="Wincker P."/>
            <person name="Xing Y."/>
            <person name="Yang L."/>
            <person name="Yao Z."/>
            <person name="Ying F."/>
            <person name="Zhai J."/>
            <person name="Zhou L."/>
            <person name="Zuber A."/>
            <person name="Denarie J."/>
            <person name="Dixon R.A."/>
            <person name="May G.D."/>
            <person name="Schwartz D.C."/>
            <person name="Rogers J."/>
            <person name="Quetier F."/>
            <person name="Town C.D."/>
            <person name="Roe B.A."/>
        </authorList>
    </citation>
    <scope>NUCLEOTIDE SEQUENCE [LARGE SCALE GENOMIC DNA]</scope>
    <source>
        <strain evidence="1">A17</strain>
        <strain evidence="2 3">cv. Jemalong A17</strain>
    </source>
</reference>
<name>A0A072UT19_MEDTR</name>
<dbReference type="EMBL" id="CM001219">
    <property type="protein sequence ID" value="KEH32782.1"/>
    <property type="molecule type" value="Genomic_DNA"/>
</dbReference>
<dbReference type="Proteomes" id="UP000002051">
    <property type="component" value="Chromosome 3"/>
</dbReference>